<name>C6BV61_MARSD</name>
<dbReference type="Pfam" id="PF02749">
    <property type="entry name" value="QRPTase_N"/>
    <property type="match status" value="1"/>
</dbReference>
<dbReference type="HOGENOM" id="CLU_039622_0_1_7"/>
<dbReference type="PANTHER" id="PTHR32179:SF3">
    <property type="entry name" value="NICOTINATE-NUCLEOTIDE PYROPHOSPHORYLASE [CARBOXYLATING]"/>
    <property type="match status" value="1"/>
</dbReference>
<dbReference type="EC" id="2.4.2.19" evidence="5"/>
<dbReference type="RefSeq" id="WP_015851852.1">
    <property type="nucleotide sequence ID" value="NC_012881.1"/>
</dbReference>
<dbReference type="CDD" id="cd01572">
    <property type="entry name" value="QPRTase"/>
    <property type="match status" value="1"/>
</dbReference>
<dbReference type="InterPro" id="IPR002638">
    <property type="entry name" value="Quinolinate_PRibosylTrfase_C"/>
</dbReference>
<reference evidence="15 16" key="1">
    <citation type="submission" date="2009-06" db="EMBL/GenBank/DDBJ databases">
        <title>Complete sequence of Desulfovibrio salexigens DSM 2638.</title>
        <authorList>
            <consortium name="US DOE Joint Genome Institute"/>
            <person name="Lucas S."/>
            <person name="Copeland A."/>
            <person name="Lapidus A."/>
            <person name="Glavina del Rio T."/>
            <person name="Tice H."/>
            <person name="Bruce D."/>
            <person name="Goodwin L."/>
            <person name="Pitluck S."/>
            <person name="Munk A.C."/>
            <person name="Brettin T."/>
            <person name="Detter J.C."/>
            <person name="Han C."/>
            <person name="Tapia R."/>
            <person name="Larimer F."/>
            <person name="Land M."/>
            <person name="Hauser L."/>
            <person name="Kyrpides N."/>
            <person name="Anderson I."/>
            <person name="Wall J.D."/>
            <person name="Arkin A.P."/>
            <person name="Dehal P."/>
            <person name="Chivian D."/>
            <person name="Giles B."/>
            <person name="Hazen T.C."/>
        </authorList>
    </citation>
    <scope>NUCLEOTIDE SEQUENCE [LARGE SCALE GENOMIC DNA]</scope>
    <source>
        <strain evidence="16">ATCC 14822 / DSM 2638 / NCIMB 8403 / VKM B-1763</strain>
    </source>
</reference>
<accession>C6BV61</accession>
<protein>
    <recommendedName>
        <fullName evidence="11">Probable nicotinate-nucleotide pyrophosphorylase [carboxylating]</fullName>
        <ecNumber evidence="5">2.4.2.19</ecNumber>
    </recommendedName>
    <alternativeName>
        <fullName evidence="9">Quinolinate phosphoribosyltransferase [decarboxylating]</fullName>
    </alternativeName>
</protein>
<evidence type="ECO:0000256" key="5">
    <source>
        <dbReference type="ARBA" id="ARBA00011944"/>
    </source>
</evidence>
<keyword evidence="8 12" id="KW-0808">Transferase</keyword>
<dbReference type="SUPFAM" id="SSF51690">
    <property type="entry name" value="Nicotinate/Quinolinate PRTase C-terminal domain-like"/>
    <property type="match status" value="1"/>
</dbReference>
<evidence type="ECO:0000256" key="3">
    <source>
        <dbReference type="ARBA" id="ARBA00009400"/>
    </source>
</evidence>
<dbReference type="Gene3D" id="3.20.20.70">
    <property type="entry name" value="Aldolase class I"/>
    <property type="match status" value="1"/>
</dbReference>
<dbReference type="InterPro" id="IPR027277">
    <property type="entry name" value="NadC/ModD"/>
</dbReference>
<dbReference type="Proteomes" id="UP000002601">
    <property type="component" value="Chromosome"/>
</dbReference>
<evidence type="ECO:0000256" key="9">
    <source>
        <dbReference type="ARBA" id="ARBA00033102"/>
    </source>
</evidence>
<dbReference type="InterPro" id="IPR022412">
    <property type="entry name" value="Quinolinate_PRibosylTrfase_N"/>
</dbReference>
<dbReference type="AlphaFoldDB" id="C6BV61"/>
<dbReference type="OrthoDB" id="9782546at2"/>
<comment type="similarity">
    <text evidence="3 12">Belongs to the NadC/ModD family.</text>
</comment>
<dbReference type="Pfam" id="PF01729">
    <property type="entry name" value="QRPTase_C"/>
    <property type="match status" value="1"/>
</dbReference>
<feature type="domain" description="Quinolinate phosphoribosyl transferase N-terminal" evidence="14">
    <location>
        <begin position="32"/>
        <end position="119"/>
    </location>
</feature>
<dbReference type="InterPro" id="IPR004393">
    <property type="entry name" value="NadC"/>
</dbReference>
<evidence type="ECO:0000256" key="12">
    <source>
        <dbReference type="PIRNR" id="PIRNR006250"/>
    </source>
</evidence>
<dbReference type="InterPro" id="IPR036068">
    <property type="entry name" value="Nicotinate_pribotase-like_C"/>
</dbReference>
<dbReference type="GO" id="GO:0005737">
    <property type="term" value="C:cytoplasm"/>
    <property type="evidence" value="ECO:0007669"/>
    <property type="project" value="TreeGrafter"/>
</dbReference>
<dbReference type="PIRSF" id="PIRSF006250">
    <property type="entry name" value="NadC_ModD"/>
    <property type="match status" value="1"/>
</dbReference>
<evidence type="ECO:0000313" key="15">
    <source>
        <dbReference type="EMBL" id="ACS80036.1"/>
    </source>
</evidence>
<dbReference type="UniPathway" id="UPA00253">
    <property type="reaction ID" value="UER00331"/>
</dbReference>
<proteinExistence type="inferred from homology"/>
<organism evidence="15 16">
    <name type="scientific">Maridesulfovibrio salexigens (strain ATCC 14822 / DSM 2638 / NCIMB 8403 / VKM B-1763)</name>
    <name type="common">Desulfovibrio salexigens</name>
    <dbReference type="NCBI Taxonomy" id="526222"/>
    <lineage>
        <taxon>Bacteria</taxon>
        <taxon>Pseudomonadati</taxon>
        <taxon>Thermodesulfobacteriota</taxon>
        <taxon>Desulfovibrionia</taxon>
        <taxon>Desulfovibrionales</taxon>
        <taxon>Desulfovibrionaceae</taxon>
        <taxon>Maridesulfovibrio</taxon>
    </lineage>
</organism>
<evidence type="ECO:0000256" key="1">
    <source>
        <dbReference type="ARBA" id="ARBA00003237"/>
    </source>
</evidence>
<sequence length="291" mass="31952">MTENAFNDFFQAEAKMFLLATIRIALSEDGPDLTSMGLFEQDDIATAQIIAKEDTVISGLPLINLILEFADQENKCQVHLNVDEGDKISKGTLIAAIQGPAGLLLKAERVILNFISHMSGIATETRKYVDALDHSETILLDTRKTLPGLRYPEKYAVLCGGAKNHRLNLVEMLMLKDNHIDRAGSITAAVEKLRAKYGEDCPPIEVECRNQDEVDEAVATKVERIMLDNMTFDEAKAAIATIPDEIETEISGNVTLETIAKLAEAGPDYISVGRITHSAKCSDMSMQIIPM</sequence>
<feature type="domain" description="Quinolinate phosphoribosyl transferase C-terminal" evidence="13">
    <location>
        <begin position="121"/>
        <end position="287"/>
    </location>
</feature>
<dbReference type="PANTHER" id="PTHR32179">
    <property type="entry name" value="NICOTINATE-NUCLEOTIDE PYROPHOSPHORYLASE [CARBOXYLATING]"/>
    <property type="match status" value="1"/>
</dbReference>
<dbReference type="eggNOG" id="COG0157">
    <property type="taxonomic scope" value="Bacteria"/>
</dbReference>
<comment type="subunit">
    <text evidence="4">Hexamer formed by 3 homodimers.</text>
</comment>
<dbReference type="GO" id="GO:0004514">
    <property type="term" value="F:nicotinate-nucleotide diphosphorylase (carboxylating) activity"/>
    <property type="evidence" value="ECO:0007669"/>
    <property type="project" value="UniProtKB-EC"/>
</dbReference>
<dbReference type="KEGG" id="dsa:Desal_1976"/>
<evidence type="ECO:0000256" key="6">
    <source>
        <dbReference type="ARBA" id="ARBA00022642"/>
    </source>
</evidence>
<dbReference type="Gene3D" id="3.90.1170.20">
    <property type="entry name" value="Quinolinate phosphoribosyl transferase, N-terminal domain"/>
    <property type="match status" value="1"/>
</dbReference>
<evidence type="ECO:0000259" key="14">
    <source>
        <dbReference type="Pfam" id="PF02749"/>
    </source>
</evidence>
<evidence type="ECO:0000256" key="8">
    <source>
        <dbReference type="ARBA" id="ARBA00022679"/>
    </source>
</evidence>
<comment type="function">
    <text evidence="1">Involved in the catabolism of quinolinic acid (QA).</text>
</comment>
<dbReference type="STRING" id="526222.Desal_1976"/>
<dbReference type="SUPFAM" id="SSF54675">
    <property type="entry name" value="Nicotinate/Quinolinate PRTase N-terminal domain-like"/>
    <property type="match status" value="1"/>
</dbReference>
<dbReference type="InterPro" id="IPR037128">
    <property type="entry name" value="Quinolinate_PRibosylTase_N_sf"/>
</dbReference>
<evidence type="ECO:0000259" key="13">
    <source>
        <dbReference type="Pfam" id="PF01729"/>
    </source>
</evidence>
<dbReference type="EMBL" id="CP001649">
    <property type="protein sequence ID" value="ACS80036.1"/>
    <property type="molecule type" value="Genomic_DNA"/>
</dbReference>
<dbReference type="NCBIfam" id="TIGR00078">
    <property type="entry name" value="nadC"/>
    <property type="match status" value="1"/>
</dbReference>
<evidence type="ECO:0000256" key="10">
    <source>
        <dbReference type="ARBA" id="ARBA00047445"/>
    </source>
</evidence>
<dbReference type="FunFam" id="3.90.1170.20:FF:000001">
    <property type="entry name" value="Nicotinate-nucleotide diphosphorylase (Carboxylating)"/>
    <property type="match status" value="1"/>
</dbReference>
<keyword evidence="16" id="KW-1185">Reference proteome</keyword>
<evidence type="ECO:0000256" key="11">
    <source>
        <dbReference type="ARBA" id="ARBA00069173"/>
    </source>
</evidence>
<evidence type="ECO:0000256" key="2">
    <source>
        <dbReference type="ARBA" id="ARBA00004893"/>
    </source>
</evidence>
<gene>
    <name evidence="15" type="ordered locus">Desal_1976</name>
</gene>
<dbReference type="FunFam" id="3.20.20.70:FF:000030">
    <property type="entry name" value="Nicotinate-nucleotide pyrophosphorylase, carboxylating"/>
    <property type="match status" value="1"/>
</dbReference>
<comment type="pathway">
    <text evidence="2">Cofactor biosynthesis; NAD(+) biosynthesis; nicotinate D-ribonucleotide from quinolinate: step 1/1.</text>
</comment>
<dbReference type="GO" id="GO:0034213">
    <property type="term" value="P:quinolinate catabolic process"/>
    <property type="evidence" value="ECO:0007669"/>
    <property type="project" value="TreeGrafter"/>
</dbReference>
<dbReference type="InterPro" id="IPR013785">
    <property type="entry name" value="Aldolase_TIM"/>
</dbReference>
<keyword evidence="7 12" id="KW-0328">Glycosyltransferase</keyword>
<evidence type="ECO:0000313" key="16">
    <source>
        <dbReference type="Proteomes" id="UP000002601"/>
    </source>
</evidence>
<comment type="catalytic activity">
    <reaction evidence="10">
        <text>nicotinate beta-D-ribonucleotide + CO2 + diphosphate = quinolinate + 5-phospho-alpha-D-ribose 1-diphosphate + 2 H(+)</text>
        <dbReference type="Rhea" id="RHEA:12733"/>
        <dbReference type="ChEBI" id="CHEBI:15378"/>
        <dbReference type="ChEBI" id="CHEBI:16526"/>
        <dbReference type="ChEBI" id="CHEBI:29959"/>
        <dbReference type="ChEBI" id="CHEBI:33019"/>
        <dbReference type="ChEBI" id="CHEBI:57502"/>
        <dbReference type="ChEBI" id="CHEBI:58017"/>
        <dbReference type="EC" id="2.4.2.19"/>
    </reaction>
</comment>
<evidence type="ECO:0000256" key="7">
    <source>
        <dbReference type="ARBA" id="ARBA00022676"/>
    </source>
</evidence>
<dbReference type="GO" id="GO:0009435">
    <property type="term" value="P:NAD+ biosynthetic process"/>
    <property type="evidence" value="ECO:0007669"/>
    <property type="project" value="UniProtKB-UniPathway"/>
</dbReference>
<evidence type="ECO:0000256" key="4">
    <source>
        <dbReference type="ARBA" id="ARBA00011218"/>
    </source>
</evidence>
<keyword evidence="6" id="KW-0662">Pyridine nucleotide biosynthesis</keyword>